<protein>
    <submittedName>
        <fullName evidence="2">Uncharacterized protein</fullName>
    </submittedName>
</protein>
<dbReference type="EMBL" id="GGEC01020953">
    <property type="protein sequence ID" value="MBX01437.1"/>
    <property type="molecule type" value="Transcribed_RNA"/>
</dbReference>
<accession>A0A2P2K6U7</accession>
<organism evidence="2">
    <name type="scientific">Rhizophora mucronata</name>
    <name type="common">Asiatic mangrove</name>
    <dbReference type="NCBI Taxonomy" id="61149"/>
    <lineage>
        <taxon>Eukaryota</taxon>
        <taxon>Viridiplantae</taxon>
        <taxon>Streptophyta</taxon>
        <taxon>Embryophyta</taxon>
        <taxon>Tracheophyta</taxon>
        <taxon>Spermatophyta</taxon>
        <taxon>Magnoliopsida</taxon>
        <taxon>eudicotyledons</taxon>
        <taxon>Gunneridae</taxon>
        <taxon>Pentapetalae</taxon>
        <taxon>rosids</taxon>
        <taxon>fabids</taxon>
        <taxon>Malpighiales</taxon>
        <taxon>Rhizophoraceae</taxon>
        <taxon>Rhizophora</taxon>
    </lineage>
</organism>
<dbReference type="AlphaFoldDB" id="A0A2P2K6U7"/>
<evidence type="ECO:0000256" key="1">
    <source>
        <dbReference type="SAM" id="MobiDB-lite"/>
    </source>
</evidence>
<feature type="region of interest" description="Disordered" evidence="1">
    <location>
        <begin position="1"/>
        <end position="20"/>
    </location>
</feature>
<evidence type="ECO:0000313" key="2">
    <source>
        <dbReference type="EMBL" id="MBX01437.1"/>
    </source>
</evidence>
<reference evidence="2" key="1">
    <citation type="submission" date="2018-02" db="EMBL/GenBank/DDBJ databases">
        <title>Rhizophora mucronata_Transcriptome.</title>
        <authorList>
            <person name="Meera S.P."/>
            <person name="Sreeshan A."/>
            <person name="Augustine A."/>
        </authorList>
    </citation>
    <scope>NUCLEOTIDE SEQUENCE</scope>
    <source>
        <tissue evidence="2">Leaf</tissue>
    </source>
</reference>
<sequence>MQSMKNVLKRKDLLPQNNSK</sequence>
<name>A0A2P2K6U7_RHIMU</name>
<proteinExistence type="predicted"/>